<keyword evidence="2" id="KW-0472">Membrane</keyword>
<evidence type="ECO:0000313" key="4">
    <source>
        <dbReference type="Proteomes" id="UP001174136"/>
    </source>
</evidence>
<evidence type="ECO:0000313" key="3">
    <source>
        <dbReference type="EMBL" id="KAK0134315.1"/>
    </source>
</evidence>
<evidence type="ECO:0000256" key="1">
    <source>
        <dbReference type="SAM" id="MobiDB-lite"/>
    </source>
</evidence>
<dbReference type="EMBL" id="JAOPHQ010005714">
    <property type="protein sequence ID" value="KAK0134315.1"/>
    <property type="molecule type" value="Genomic_DNA"/>
</dbReference>
<dbReference type="Proteomes" id="UP001174136">
    <property type="component" value="Unassembled WGS sequence"/>
</dbReference>
<keyword evidence="4" id="KW-1185">Reference proteome</keyword>
<evidence type="ECO:0000256" key="2">
    <source>
        <dbReference type="SAM" id="Phobius"/>
    </source>
</evidence>
<sequence length="266" mass="29132">MKNHLCSLLKCGMPIKGPEKSIQEEMQNLKMSLKCTKNHMDVRHCLHKTGCVKARPAEIYCEGYQRQKPPVTSDQRLLVGLVLGVLFLILAVGLLFLLRCVIFRDTRSGFCLRRDMEVDSGDYDNAGSSVNEKSSLGRMDSGSPPAVVPEKDEASASPSYDDIAEEGPGETWPLTKEDAPGGAPEDTPITCFSDVAPTPRADSVSYGADNHQPEDYDDVAAADQLHVPETVVEVHSGLRTPPRELPQVPTDDMEGVTYYLEPDNQG</sequence>
<feature type="transmembrane region" description="Helical" evidence="2">
    <location>
        <begin position="77"/>
        <end position="98"/>
    </location>
</feature>
<proteinExistence type="predicted"/>
<comment type="caution">
    <text evidence="3">The sequence shown here is derived from an EMBL/GenBank/DDBJ whole genome shotgun (WGS) entry which is preliminary data.</text>
</comment>
<keyword evidence="2" id="KW-1133">Transmembrane helix</keyword>
<keyword evidence="2" id="KW-0812">Transmembrane</keyword>
<gene>
    <name evidence="3" type="ORF">N1851_030108</name>
</gene>
<name>A0AA47NR37_MERPO</name>
<protein>
    <submittedName>
        <fullName evidence="3">Uncharacterized protein</fullName>
    </submittedName>
</protein>
<dbReference type="AlphaFoldDB" id="A0AA47NR37"/>
<accession>A0AA47NR37</accession>
<feature type="region of interest" description="Disordered" evidence="1">
    <location>
        <begin position="122"/>
        <end position="214"/>
    </location>
</feature>
<organism evidence="3 4">
    <name type="scientific">Merluccius polli</name>
    <name type="common">Benguela hake</name>
    <name type="synonym">Merluccius cadenati</name>
    <dbReference type="NCBI Taxonomy" id="89951"/>
    <lineage>
        <taxon>Eukaryota</taxon>
        <taxon>Metazoa</taxon>
        <taxon>Chordata</taxon>
        <taxon>Craniata</taxon>
        <taxon>Vertebrata</taxon>
        <taxon>Euteleostomi</taxon>
        <taxon>Actinopterygii</taxon>
        <taxon>Neopterygii</taxon>
        <taxon>Teleostei</taxon>
        <taxon>Neoteleostei</taxon>
        <taxon>Acanthomorphata</taxon>
        <taxon>Zeiogadaria</taxon>
        <taxon>Gadariae</taxon>
        <taxon>Gadiformes</taxon>
        <taxon>Gadoidei</taxon>
        <taxon>Merlucciidae</taxon>
        <taxon>Merluccius</taxon>
    </lineage>
</organism>
<reference evidence="3" key="1">
    <citation type="journal article" date="2023" name="Front. Mar. Sci.">
        <title>A new Merluccius polli reference genome to investigate the effects of global change in West African waters.</title>
        <authorList>
            <person name="Mateo J.L."/>
            <person name="Blanco-Fernandez C."/>
            <person name="Garcia-Vazquez E."/>
            <person name="Machado-Schiaffino G."/>
        </authorList>
    </citation>
    <scope>NUCLEOTIDE SEQUENCE</scope>
    <source>
        <strain evidence="3">C29</strain>
        <tissue evidence="3">Fin</tissue>
    </source>
</reference>